<reference evidence="2 3" key="1">
    <citation type="journal article" date="2016" name="Front. Microbiol.">
        <title>Genomic Resource of Rice Seed Associated Bacteria.</title>
        <authorList>
            <person name="Midha S."/>
            <person name="Bansal K."/>
            <person name="Sharma S."/>
            <person name="Kumar N."/>
            <person name="Patil P.P."/>
            <person name="Chaudhry V."/>
            <person name="Patil P.B."/>
        </authorList>
    </citation>
    <scope>NUCLEOTIDE SEQUENCE [LARGE SCALE GENOMIC DNA]</scope>
    <source>
        <strain evidence="2 3">NS226</strain>
    </source>
</reference>
<organism evidence="2 3">
    <name type="scientific">Aureimonas ureilytica</name>
    <dbReference type="NCBI Taxonomy" id="401562"/>
    <lineage>
        <taxon>Bacteria</taxon>
        <taxon>Pseudomonadati</taxon>
        <taxon>Pseudomonadota</taxon>
        <taxon>Alphaproteobacteria</taxon>
        <taxon>Hyphomicrobiales</taxon>
        <taxon>Aurantimonadaceae</taxon>
        <taxon>Aureimonas</taxon>
    </lineage>
</organism>
<proteinExistence type="predicted"/>
<sequence>MSSSTERDAISNGMNARPLHDGLAQSGSGLPDDGAKPLDISPDDEQRLRKTLLGEDGEAEVEAHPS</sequence>
<protein>
    <submittedName>
        <fullName evidence="2">Uncharacterized protein</fullName>
    </submittedName>
</protein>
<dbReference type="RefSeq" id="WP_058635065.1">
    <property type="nucleotide sequence ID" value="NZ_LDPZ01000022.1"/>
</dbReference>
<evidence type="ECO:0000256" key="1">
    <source>
        <dbReference type="SAM" id="MobiDB-lite"/>
    </source>
</evidence>
<feature type="region of interest" description="Disordered" evidence="1">
    <location>
        <begin position="1"/>
        <end position="66"/>
    </location>
</feature>
<dbReference type="Proteomes" id="UP000078272">
    <property type="component" value="Unassembled WGS sequence"/>
</dbReference>
<comment type="caution">
    <text evidence="2">The sequence shown here is derived from an EMBL/GenBank/DDBJ whole genome shotgun (WGS) entry which is preliminary data.</text>
</comment>
<dbReference type="OrthoDB" id="7961581at2"/>
<dbReference type="AlphaFoldDB" id="A0A175R7V6"/>
<evidence type="ECO:0000313" key="2">
    <source>
        <dbReference type="EMBL" id="KTQ95418.1"/>
    </source>
</evidence>
<evidence type="ECO:0000313" key="3">
    <source>
        <dbReference type="Proteomes" id="UP000078272"/>
    </source>
</evidence>
<accession>A0A175R7V6</accession>
<gene>
    <name evidence="2" type="ORF">NS226_11145</name>
</gene>
<dbReference type="EMBL" id="LDPZ01000022">
    <property type="protein sequence ID" value="KTQ95418.1"/>
    <property type="molecule type" value="Genomic_DNA"/>
</dbReference>
<name>A0A175R7V6_9HYPH</name>
<dbReference type="PATRIC" id="fig|401562.3.peg.1750"/>